<evidence type="ECO:0000256" key="1">
    <source>
        <dbReference type="SAM" id="Coils"/>
    </source>
</evidence>
<evidence type="ECO:0000313" key="2">
    <source>
        <dbReference type="EMBL" id="KAK6336920.1"/>
    </source>
</evidence>
<dbReference type="AlphaFoldDB" id="A0AAN8MMX8"/>
<sequence>MNGEASNVYCLGSEIGDNLIDLRDGAGAEQWLENYGLHNFEDDYTFSQLEGPQTGRAPNQKIGHNLLLADIPGVLQTHEDRLSEALEKISVLKTKMDAQDSIIKSFNEPSRPSTGPRFDLKTRLEEVSKEIKEFRSDLAKMSKRMETIESDLGFATEFCCAAGPYFDEVRDDMAKIGNLFNIRTKSQPKNGQQIRGGVK</sequence>
<protein>
    <submittedName>
        <fullName evidence="2">Uncharacterized protein</fullName>
    </submittedName>
</protein>
<gene>
    <name evidence="2" type="ORF">TWF718_009708</name>
</gene>
<keyword evidence="3" id="KW-1185">Reference proteome</keyword>
<evidence type="ECO:0000313" key="3">
    <source>
        <dbReference type="Proteomes" id="UP001313282"/>
    </source>
</evidence>
<reference evidence="2 3" key="1">
    <citation type="submission" date="2019-10" db="EMBL/GenBank/DDBJ databases">
        <authorList>
            <person name="Palmer J.M."/>
        </authorList>
    </citation>
    <scope>NUCLEOTIDE SEQUENCE [LARGE SCALE GENOMIC DNA]</scope>
    <source>
        <strain evidence="2 3">TWF718</strain>
    </source>
</reference>
<organism evidence="2 3">
    <name type="scientific">Orbilia javanica</name>
    <dbReference type="NCBI Taxonomy" id="47235"/>
    <lineage>
        <taxon>Eukaryota</taxon>
        <taxon>Fungi</taxon>
        <taxon>Dikarya</taxon>
        <taxon>Ascomycota</taxon>
        <taxon>Pezizomycotina</taxon>
        <taxon>Orbiliomycetes</taxon>
        <taxon>Orbiliales</taxon>
        <taxon>Orbiliaceae</taxon>
        <taxon>Orbilia</taxon>
    </lineage>
</organism>
<name>A0AAN8MMX8_9PEZI</name>
<feature type="coiled-coil region" evidence="1">
    <location>
        <begin position="75"/>
        <end position="151"/>
    </location>
</feature>
<proteinExistence type="predicted"/>
<comment type="caution">
    <text evidence="2">The sequence shown here is derived from an EMBL/GenBank/DDBJ whole genome shotgun (WGS) entry which is preliminary data.</text>
</comment>
<accession>A0AAN8MMX8</accession>
<dbReference type="EMBL" id="JAVHNR010000007">
    <property type="protein sequence ID" value="KAK6336920.1"/>
    <property type="molecule type" value="Genomic_DNA"/>
</dbReference>
<dbReference type="Proteomes" id="UP001313282">
    <property type="component" value="Unassembled WGS sequence"/>
</dbReference>
<keyword evidence="1" id="KW-0175">Coiled coil</keyword>